<evidence type="ECO:0000256" key="1">
    <source>
        <dbReference type="ARBA" id="ARBA00022723"/>
    </source>
</evidence>
<gene>
    <name evidence="7" type="ORF">CTEN210_09746</name>
</gene>
<keyword evidence="1" id="KW-0479">Metal-binding</keyword>
<evidence type="ECO:0000259" key="6">
    <source>
        <dbReference type="PROSITE" id="PS50865"/>
    </source>
</evidence>
<dbReference type="SUPFAM" id="SSF144232">
    <property type="entry name" value="HIT/MYND zinc finger-like"/>
    <property type="match status" value="1"/>
</dbReference>
<name>A0AAD3H7I3_9STRA</name>
<evidence type="ECO:0000256" key="2">
    <source>
        <dbReference type="ARBA" id="ARBA00022771"/>
    </source>
</evidence>
<evidence type="ECO:0000256" key="4">
    <source>
        <dbReference type="PROSITE-ProRule" id="PRU00134"/>
    </source>
</evidence>
<evidence type="ECO:0000256" key="3">
    <source>
        <dbReference type="ARBA" id="ARBA00022833"/>
    </source>
</evidence>
<feature type="domain" description="MYND-type" evidence="6">
    <location>
        <begin position="322"/>
        <end position="370"/>
    </location>
</feature>
<evidence type="ECO:0000256" key="5">
    <source>
        <dbReference type="SAM" id="MobiDB-lite"/>
    </source>
</evidence>
<proteinExistence type="predicted"/>
<dbReference type="AlphaFoldDB" id="A0AAD3H7I3"/>
<keyword evidence="8" id="KW-1185">Reference proteome</keyword>
<dbReference type="PROSITE" id="PS50865">
    <property type="entry name" value="ZF_MYND_2"/>
    <property type="match status" value="1"/>
</dbReference>
<protein>
    <recommendedName>
        <fullName evidence="6">MYND-type domain-containing protein</fullName>
    </recommendedName>
</protein>
<organism evidence="7 8">
    <name type="scientific">Chaetoceros tenuissimus</name>
    <dbReference type="NCBI Taxonomy" id="426638"/>
    <lineage>
        <taxon>Eukaryota</taxon>
        <taxon>Sar</taxon>
        <taxon>Stramenopiles</taxon>
        <taxon>Ochrophyta</taxon>
        <taxon>Bacillariophyta</taxon>
        <taxon>Coscinodiscophyceae</taxon>
        <taxon>Chaetocerotophycidae</taxon>
        <taxon>Chaetocerotales</taxon>
        <taxon>Chaetocerotaceae</taxon>
        <taxon>Chaetoceros</taxon>
    </lineage>
</organism>
<dbReference type="InterPro" id="IPR002893">
    <property type="entry name" value="Znf_MYND"/>
</dbReference>
<dbReference type="GO" id="GO:0008270">
    <property type="term" value="F:zinc ion binding"/>
    <property type="evidence" value="ECO:0007669"/>
    <property type="project" value="UniProtKB-KW"/>
</dbReference>
<feature type="compositionally biased region" description="Polar residues" evidence="5">
    <location>
        <begin position="11"/>
        <end position="27"/>
    </location>
</feature>
<keyword evidence="2 4" id="KW-0863">Zinc-finger</keyword>
<keyword evidence="3" id="KW-0862">Zinc</keyword>
<dbReference type="Gene3D" id="6.10.140.2220">
    <property type="match status" value="1"/>
</dbReference>
<evidence type="ECO:0000313" key="7">
    <source>
        <dbReference type="EMBL" id="GFH53270.1"/>
    </source>
</evidence>
<accession>A0AAD3H7I3</accession>
<sequence>MGKKSKRRWGNRNQTNQTQTRGIPTANTKDEFERIERAVKSLYEDSCDMHRKCLYSQAHEKLSKIAALLEAKKGLLMKKHLVYYKQTNVYAYEKIANLEVRQRNFEAVISIYDFCESIVTVTDKLYLFYCLALMVTGRKDWYQATGAALKYAQYAFSVHQSDQSKPHLHPRKAHLALLGPYWNFFLVELRRMKKWDEALDFTNKFGIYIEGSKFFASAFLHVATYIERYRVEAQKRPRDERNKMSVSLYKYIFAKIGDGFAKFETRKVGSHPYMVLLGAQWLYLNHHGTKEQRVKEIDTAIFIVEKYIKTQYEDTDTVMHNCLGCEQKSTTSDPLLVCSGCRVVCYCGLDHQRSSWKKELHWGKSHGKNTYEYHSRFQRECEKFLSDGLGLNDLCFSQDFVDKNGEEFRFAKWRTALSRPRGF</sequence>
<feature type="region of interest" description="Disordered" evidence="5">
    <location>
        <begin position="1"/>
        <end position="27"/>
    </location>
</feature>
<dbReference type="Proteomes" id="UP001054902">
    <property type="component" value="Unassembled WGS sequence"/>
</dbReference>
<dbReference type="EMBL" id="BLLK01000046">
    <property type="protein sequence ID" value="GFH53270.1"/>
    <property type="molecule type" value="Genomic_DNA"/>
</dbReference>
<comment type="caution">
    <text evidence="7">The sequence shown here is derived from an EMBL/GenBank/DDBJ whole genome shotgun (WGS) entry which is preliminary data.</text>
</comment>
<feature type="compositionally biased region" description="Basic residues" evidence="5">
    <location>
        <begin position="1"/>
        <end position="10"/>
    </location>
</feature>
<reference evidence="7 8" key="1">
    <citation type="journal article" date="2021" name="Sci. Rep.">
        <title>The genome of the diatom Chaetoceros tenuissimus carries an ancient integrated fragment of an extant virus.</title>
        <authorList>
            <person name="Hongo Y."/>
            <person name="Kimura K."/>
            <person name="Takaki Y."/>
            <person name="Yoshida Y."/>
            <person name="Baba S."/>
            <person name="Kobayashi G."/>
            <person name="Nagasaki K."/>
            <person name="Hano T."/>
            <person name="Tomaru Y."/>
        </authorList>
    </citation>
    <scope>NUCLEOTIDE SEQUENCE [LARGE SCALE GENOMIC DNA]</scope>
    <source>
        <strain evidence="7 8">NIES-3715</strain>
    </source>
</reference>
<evidence type="ECO:0000313" key="8">
    <source>
        <dbReference type="Proteomes" id="UP001054902"/>
    </source>
</evidence>